<dbReference type="PIRSF" id="PIRSF019455">
    <property type="entry name" value="CopR_AtkY"/>
    <property type="match status" value="1"/>
</dbReference>
<proteinExistence type="inferred from homology"/>
<dbReference type="AlphaFoldDB" id="A0AAE3E0L2"/>
<keyword evidence="3" id="KW-0238">DNA-binding</keyword>
<dbReference type="InterPro" id="IPR036388">
    <property type="entry name" value="WH-like_DNA-bd_sf"/>
</dbReference>
<dbReference type="SUPFAM" id="SSF46785">
    <property type="entry name" value="Winged helix' DNA-binding domain"/>
    <property type="match status" value="1"/>
</dbReference>
<evidence type="ECO:0000256" key="1">
    <source>
        <dbReference type="ARBA" id="ARBA00011046"/>
    </source>
</evidence>
<dbReference type="InterPro" id="IPR036390">
    <property type="entry name" value="WH_DNA-bd_sf"/>
</dbReference>
<reference evidence="5 6" key="1">
    <citation type="submission" date="2021-10" db="EMBL/GenBank/DDBJ databases">
        <title>Anaerobic single-cell dispensing facilitates the cultivation of human gut bacteria.</title>
        <authorList>
            <person name="Afrizal A."/>
        </authorList>
    </citation>
    <scope>NUCLEOTIDE SEQUENCE [LARGE SCALE GENOMIC DNA]</scope>
    <source>
        <strain evidence="5 6">CLA-AA-H232</strain>
    </source>
</reference>
<dbReference type="GO" id="GO:0003677">
    <property type="term" value="F:DNA binding"/>
    <property type="evidence" value="ECO:0007669"/>
    <property type="project" value="UniProtKB-KW"/>
</dbReference>
<dbReference type="EMBL" id="JAJEQM010000024">
    <property type="protein sequence ID" value="MCC2211730.1"/>
    <property type="molecule type" value="Genomic_DNA"/>
</dbReference>
<organism evidence="5 6">
    <name type="scientific">Hominilimicola fabiformis</name>
    <dbReference type="NCBI Taxonomy" id="2885356"/>
    <lineage>
        <taxon>Bacteria</taxon>
        <taxon>Bacillati</taxon>
        <taxon>Bacillota</taxon>
        <taxon>Clostridia</taxon>
        <taxon>Eubacteriales</taxon>
        <taxon>Oscillospiraceae</taxon>
        <taxon>Hominilimicola</taxon>
    </lineage>
</organism>
<evidence type="ECO:0000256" key="4">
    <source>
        <dbReference type="ARBA" id="ARBA00023163"/>
    </source>
</evidence>
<evidence type="ECO:0000313" key="6">
    <source>
        <dbReference type="Proteomes" id="UP001198242"/>
    </source>
</evidence>
<keyword evidence="6" id="KW-1185">Reference proteome</keyword>
<dbReference type="Gene3D" id="1.10.10.10">
    <property type="entry name" value="Winged helix-like DNA-binding domain superfamily/Winged helix DNA-binding domain"/>
    <property type="match status" value="1"/>
</dbReference>
<dbReference type="Proteomes" id="UP001198242">
    <property type="component" value="Unassembled WGS sequence"/>
</dbReference>
<evidence type="ECO:0000256" key="3">
    <source>
        <dbReference type="ARBA" id="ARBA00023125"/>
    </source>
</evidence>
<comment type="caution">
    <text evidence="5">The sequence shown here is derived from an EMBL/GenBank/DDBJ whole genome shotgun (WGS) entry which is preliminary data.</text>
</comment>
<comment type="similarity">
    <text evidence="1">Belongs to the BlaI transcriptional regulatory family.</text>
</comment>
<dbReference type="RefSeq" id="WP_022229270.1">
    <property type="nucleotide sequence ID" value="NZ_JAJEQM010000024.1"/>
</dbReference>
<dbReference type="InterPro" id="IPR005650">
    <property type="entry name" value="BlaI_family"/>
</dbReference>
<protein>
    <submittedName>
        <fullName evidence="5">BlaI/MecI/CopY family transcriptional regulator</fullName>
    </submittedName>
</protein>
<dbReference type="GO" id="GO:0045892">
    <property type="term" value="P:negative regulation of DNA-templated transcription"/>
    <property type="evidence" value="ECO:0007669"/>
    <property type="project" value="InterPro"/>
</dbReference>
<dbReference type="Pfam" id="PF03965">
    <property type="entry name" value="Penicillinase_R"/>
    <property type="match status" value="1"/>
</dbReference>
<keyword evidence="4" id="KW-0804">Transcription</keyword>
<accession>A0AAE3E0L2</accession>
<evidence type="ECO:0000313" key="5">
    <source>
        <dbReference type="EMBL" id="MCC2211730.1"/>
    </source>
</evidence>
<gene>
    <name evidence="5" type="ORF">LKE05_13160</name>
</gene>
<name>A0AAE3E0L2_9FIRM</name>
<keyword evidence="2" id="KW-0805">Transcription regulation</keyword>
<sequence length="117" mass="13547">MNLFESERKVMDVLWREGSITAGEIAKILNIDIGWNRNTTYTVINKCIKKGYISRGEDKFLCTPVITKDEVKNDELEELMKKYFDNSPVKLFTSVVNLADKQELKKMKKIIKNTANL</sequence>
<evidence type="ECO:0000256" key="2">
    <source>
        <dbReference type="ARBA" id="ARBA00023015"/>
    </source>
</evidence>